<dbReference type="PROSITE" id="PS51257">
    <property type="entry name" value="PROKAR_LIPOPROTEIN"/>
    <property type="match status" value="1"/>
</dbReference>
<feature type="chain" id="PRO_5038478017" description="Gliding motility-associated lipoprotein GldH" evidence="1">
    <location>
        <begin position="24"/>
        <end position="150"/>
    </location>
</feature>
<reference evidence="2" key="1">
    <citation type="submission" date="2020-10" db="EMBL/GenBank/DDBJ databases">
        <authorList>
            <person name="Gilroy R."/>
        </authorList>
    </citation>
    <scope>NUCLEOTIDE SEQUENCE</scope>
    <source>
        <strain evidence="2">B1-3475</strain>
    </source>
</reference>
<comment type="caution">
    <text evidence="2">The sequence shown here is derived from an EMBL/GenBank/DDBJ whole genome shotgun (WGS) entry which is preliminary data.</text>
</comment>
<evidence type="ECO:0000313" key="2">
    <source>
        <dbReference type="EMBL" id="MBO8456040.1"/>
    </source>
</evidence>
<accession>A0A9D9HLH8</accession>
<evidence type="ECO:0008006" key="4">
    <source>
        <dbReference type="Google" id="ProtNLM"/>
    </source>
</evidence>
<evidence type="ECO:0000256" key="1">
    <source>
        <dbReference type="SAM" id="SignalP"/>
    </source>
</evidence>
<feature type="signal peptide" evidence="1">
    <location>
        <begin position="1"/>
        <end position="23"/>
    </location>
</feature>
<dbReference type="AlphaFoldDB" id="A0A9D9HLH8"/>
<proteinExistence type="predicted"/>
<reference evidence="2" key="2">
    <citation type="journal article" date="2021" name="PeerJ">
        <title>Extensive microbial diversity within the chicken gut microbiome revealed by metagenomics and culture.</title>
        <authorList>
            <person name="Gilroy R."/>
            <person name="Ravi A."/>
            <person name="Getino M."/>
            <person name="Pursley I."/>
            <person name="Horton D.L."/>
            <person name="Alikhan N.F."/>
            <person name="Baker D."/>
            <person name="Gharbi K."/>
            <person name="Hall N."/>
            <person name="Watson M."/>
            <person name="Adriaenssens E.M."/>
            <person name="Foster-Nyarko E."/>
            <person name="Jarju S."/>
            <person name="Secka A."/>
            <person name="Antonio M."/>
            <person name="Oren A."/>
            <person name="Chaudhuri R.R."/>
            <person name="La Ragione R."/>
            <person name="Hildebrand F."/>
            <person name="Pallen M.J."/>
        </authorList>
    </citation>
    <scope>NUCLEOTIDE SEQUENCE</scope>
    <source>
        <strain evidence="2">B1-3475</strain>
    </source>
</reference>
<dbReference type="EMBL" id="JADIMK010000068">
    <property type="protein sequence ID" value="MBO8456040.1"/>
    <property type="molecule type" value="Genomic_DNA"/>
</dbReference>
<keyword evidence="1" id="KW-0732">Signal</keyword>
<dbReference type="Proteomes" id="UP000823617">
    <property type="component" value="Unassembled WGS sequence"/>
</dbReference>
<sequence length="150" mass="17330">MIRAVRYMCIAALLLCACSRPDAYEEFRKASAKENGSYCFMIDMSDTLCTYDLDLYTRIDCSMQQFASMPDSIRMNMVYTSPSGRKYAEKFAAAKDSFSQSSSFSKEYIIPYRRDLVPVEHGIWNLCITVGNEDRFPDMRGIGIQVRWKR</sequence>
<evidence type="ECO:0000313" key="3">
    <source>
        <dbReference type="Proteomes" id="UP000823617"/>
    </source>
</evidence>
<protein>
    <recommendedName>
        <fullName evidence="4">Gliding motility-associated lipoprotein GldH</fullName>
    </recommendedName>
</protein>
<name>A0A9D9HLH8_9BACT</name>
<organism evidence="2 3">
    <name type="scientific">Candidatus Cryptobacteroides intestinigallinarum</name>
    <dbReference type="NCBI Taxonomy" id="2840767"/>
    <lineage>
        <taxon>Bacteria</taxon>
        <taxon>Pseudomonadati</taxon>
        <taxon>Bacteroidota</taxon>
        <taxon>Bacteroidia</taxon>
        <taxon>Bacteroidales</taxon>
        <taxon>Candidatus Cryptobacteroides</taxon>
    </lineage>
</organism>
<gene>
    <name evidence="2" type="ORF">IAC08_06510</name>
</gene>